<keyword evidence="4 13" id="KW-0732">Signal</keyword>
<accession>A0AAV9WC23</accession>
<organism evidence="15 16">
    <name type="scientific">Arthrobotrys musiformis</name>
    <dbReference type="NCBI Taxonomy" id="47236"/>
    <lineage>
        <taxon>Eukaryota</taxon>
        <taxon>Fungi</taxon>
        <taxon>Dikarya</taxon>
        <taxon>Ascomycota</taxon>
        <taxon>Pezizomycotina</taxon>
        <taxon>Orbiliomycetes</taxon>
        <taxon>Orbiliales</taxon>
        <taxon>Orbiliaceae</taxon>
        <taxon>Arthrobotrys</taxon>
    </lineage>
</organism>
<reference evidence="15 16" key="1">
    <citation type="submission" date="2023-08" db="EMBL/GenBank/DDBJ databases">
        <authorList>
            <person name="Palmer J.M."/>
        </authorList>
    </citation>
    <scope>NUCLEOTIDE SEQUENCE [LARGE SCALE GENOMIC DNA]</scope>
    <source>
        <strain evidence="15 16">TWF481</strain>
    </source>
</reference>
<evidence type="ECO:0000256" key="13">
    <source>
        <dbReference type="SAM" id="SignalP"/>
    </source>
</evidence>
<evidence type="ECO:0000256" key="6">
    <source>
        <dbReference type="ARBA" id="ARBA00023180"/>
    </source>
</evidence>
<dbReference type="Gene3D" id="1.50.10.10">
    <property type="match status" value="1"/>
</dbReference>
<evidence type="ECO:0000313" key="16">
    <source>
        <dbReference type="Proteomes" id="UP001370758"/>
    </source>
</evidence>
<evidence type="ECO:0000256" key="10">
    <source>
        <dbReference type="ARBA" id="ARBA00033442"/>
    </source>
</evidence>
<dbReference type="Pfam" id="PF00723">
    <property type="entry name" value="Glyco_hydro_15"/>
    <property type="match status" value="1"/>
</dbReference>
<name>A0AAV9WC23_9PEZI</name>
<evidence type="ECO:0000256" key="8">
    <source>
        <dbReference type="ARBA" id="ARBA00023295"/>
    </source>
</evidence>
<evidence type="ECO:0000256" key="3">
    <source>
        <dbReference type="ARBA" id="ARBA00012593"/>
    </source>
</evidence>
<evidence type="ECO:0000256" key="11">
    <source>
        <dbReference type="ARBA" id="ARBA00033473"/>
    </source>
</evidence>
<feature type="region of interest" description="Disordered" evidence="12">
    <location>
        <begin position="564"/>
        <end position="590"/>
    </location>
</feature>
<dbReference type="GO" id="GO:0004339">
    <property type="term" value="F:glucan 1,4-alpha-glucosidase activity"/>
    <property type="evidence" value="ECO:0007669"/>
    <property type="project" value="UniProtKB-EC"/>
</dbReference>
<dbReference type="InterPro" id="IPR012341">
    <property type="entry name" value="6hp_glycosidase-like_sf"/>
</dbReference>
<feature type="domain" description="CBM21" evidence="14">
    <location>
        <begin position="20"/>
        <end position="122"/>
    </location>
</feature>
<evidence type="ECO:0000256" key="12">
    <source>
        <dbReference type="SAM" id="MobiDB-lite"/>
    </source>
</evidence>
<dbReference type="SUPFAM" id="SSF48208">
    <property type="entry name" value="Six-hairpin glycosidases"/>
    <property type="match status" value="1"/>
</dbReference>
<protein>
    <recommendedName>
        <fullName evidence="3">glucan 1,4-alpha-glucosidase</fullName>
        <ecNumber evidence="3">3.2.1.3</ecNumber>
    </recommendedName>
    <alternativeName>
        <fullName evidence="11">1,4-alpha-D-glucan glucohydrolase</fullName>
    </alternativeName>
    <alternativeName>
        <fullName evidence="10">Glucan 1,4-alpha-glucosidase</fullName>
    </alternativeName>
</protein>
<dbReference type="InterPro" id="IPR000165">
    <property type="entry name" value="Glucoamylase"/>
</dbReference>
<keyword evidence="6" id="KW-0325">Glycoprotein</keyword>
<keyword evidence="5" id="KW-0378">Hydrolase</keyword>
<dbReference type="Pfam" id="PF03370">
    <property type="entry name" value="CBM_21"/>
    <property type="match status" value="1"/>
</dbReference>
<evidence type="ECO:0000256" key="4">
    <source>
        <dbReference type="ARBA" id="ARBA00022729"/>
    </source>
</evidence>
<dbReference type="GO" id="GO:0000324">
    <property type="term" value="C:fungal-type vacuole"/>
    <property type="evidence" value="ECO:0007669"/>
    <property type="project" value="TreeGrafter"/>
</dbReference>
<dbReference type="InterPro" id="IPR008928">
    <property type="entry name" value="6-hairpin_glycosidase_sf"/>
</dbReference>
<dbReference type="AlphaFoldDB" id="A0AAV9WC23"/>
<dbReference type="PANTHER" id="PTHR31616:SF12">
    <property type="entry name" value="GLUCOAMYLASE"/>
    <property type="match status" value="1"/>
</dbReference>
<evidence type="ECO:0000313" key="15">
    <source>
        <dbReference type="EMBL" id="KAK6505726.1"/>
    </source>
</evidence>
<feature type="signal peptide" evidence="13">
    <location>
        <begin position="1"/>
        <end position="18"/>
    </location>
</feature>
<dbReference type="GO" id="GO:0000272">
    <property type="term" value="P:polysaccharide catabolic process"/>
    <property type="evidence" value="ECO:0007669"/>
    <property type="project" value="UniProtKB-KW"/>
</dbReference>
<keyword evidence="16" id="KW-1185">Reference proteome</keyword>
<sequence>MRVFGLFITAASITLAWATPLAKRATQVSLITQSYSGSTLSGTIKVQNIAYSKVVTVTWANGNNWSSSNVISGTYVSGPDSSGYEVWSFSGTASGATQFYITYTVNGASYYDPGNNVNYQITTTTGVDTFASYSGLDAWLTTEASFATTALLKNIGSSNNTIVNPGVIIASPSTSNPNYFYQWTRDGSIVMEHVVSEYIANGAYLQYIKDWVSVQYTLQHTTNPSGSFTSGGLGEPKFNVDNSAYTAAWGRPQRDGPALRAITLIKFAKKYITIDSSYVTNTLWPIIKPDLDYVATYWNQGGFDLWEETSGTQFFTTVVQYRSMIEGAAFADTMGDSTSKTKYTTPQSSMVSTINSFWSSSNNYLIALIGGSRSGIDCGTLLGSLRGGSYIFPPSDSKVLATLHGLIASFQSLYGINQSSSKVGWAIGRYPEDVYDGVGTSAAHPWFICTTTSAHIIYKALYEWADAGSITIDSTSLNLFKRISATAAVGTYSLSTTAGQTLFNSLLTYADTFLAVVKQYSLSAGNLSEQFNRGTGAQAGARDLTWSYEAILSAIKARNAAKARLNPTTTTTSTTTTTTTTSSTTTSNYTTTTAPTTTTGACAPTVTVTVTVTA</sequence>
<dbReference type="PANTHER" id="PTHR31616">
    <property type="entry name" value="TREHALASE"/>
    <property type="match status" value="1"/>
</dbReference>
<keyword evidence="9" id="KW-0624">Polysaccharide degradation</keyword>
<comment type="caution">
    <text evidence="15">The sequence shown here is derived from an EMBL/GenBank/DDBJ whole genome shotgun (WGS) entry which is preliminary data.</text>
</comment>
<evidence type="ECO:0000259" key="14">
    <source>
        <dbReference type="PROSITE" id="PS51159"/>
    </source>
</evidence>
<evidence type="ECO:0000256" key="2">
    <source>
        <dbReference type="ARBA" id="ARBA00006188"/>
    </source>
</evidence>
<proteinExistence type="inferred from homology"/>
<keyword evidence="8" id="KW-0326">Glycosidase</keyword>
<feature type="chain" id="PRO_5043597647" description="glucan 1,4-alpha-glucosidase" evidence="13">
    <location>
        <begin position="19"/>
        <end position="614"/>
    </location>
</feature>
<dbReference type="EC" id="3.2.1.3" evidence="3"/>
<dbReference type="EMBL" id="JAVHJL010000004">
    <property type="protein sequence ID" value="KAK6505726.1"/>
    <property type="molecule type" value="Genomic_DNA"/>
</dbReference>
<dbReference type="InterPro" id="IPR038175">
    <property type="entry name" value="CBM21_dom_sf"/>
</dbReference>
<dbReference type="Gene3D" id="2.60.40.2440">
    <property type="entry name" value="Carbohydrate binding type-21 domain"/>
    <property type="match status" value="1"/>
</dbReference>
<comment type="similarity">
    <text evidence="2">Belongs to the glycosyl hydrolase 15 family.</text>
</comment>
<dbReference type="Proteomes" id="UP001370758">
    <property type="component" value="Unassembled WGS sequence"/>
</dbReference>
<evidence type="ECO:0000256" key="5">
    <source>
        <dbReference type="ARBA" id="ARBA00022801"/>
    </source>
</evidence>
<dbReference type="InterPro" id="IPR005036">
    <property type="entry name" value="CBM21_dom"/>
</dbReference>
<evidence type="ECO:0000256" key="7">
    <source>
        <dbReference type="ARBA" id="ARBA00023277"/>
    </source>
</evidence>
<dbReference type="InterPro" id="IPR011613">
    <property type="entry name" value="GH15-like"/>
</dbReference>
<keyword evidence="7" id="KW-0119">Carbohydrate metabolism</keyword>
<evidence type="ECO:0000256" key="9">
    <source>
        <dbReference type="ARBA" id="ARBA00023326"/>
    </source>
</evidence>
<gene>
    <name evidence="15" type="ORF">TWF481_007618</name>
</gene>
<comment type="catalytic activity">
    <reaction evidence="1">
        <text>Hydrolysis of terminal (1-&gt;4)-linked alpha-D-glucose residues successively from non-reducing ends of the chains with release of beta-D-glucose.</text>
        <dbReference type="EC" id="3.2.1.3"/>
    </reaction>
</comment>
<dbReference type="PRINTS" id="PR00736">
    <property type="entry name" value="GLHYDRLASE15"/>
</dbReference>
<dbReference type="PROSITE" id="PS51159">
    <property type="entry name" value="CBM21"/>
    <property type="match status" value="1"/>
</dbReference>
<evidence type="ECO:0000256" key="1">
    <source>
        <dbReference type="ARBA" id="ARBA00001863"/>
    </source>
</evidence>
<dbReference type="FunFam" id="1.50.10.10:FF:000018">
    <property type="entry name" value="Glucoamylase"/>
    <property type="match status" value="1"/>
</dbReference>
<feature type="compositionally biased region" description="Low complexity" evidence="12">
    <location>
        <begin position="567"/>
        <end position="590"/>
    </location>
</feature>